<dbReference type="RefSeq" id="WP_377502441.1">
    <property type="nucleotide sequence ID" value="NZ_JBHULU010000001.1"/>
</dbReference>
<dbReference type="Pfam" id="PF18935">
    <property type="entry name" value="DUF5683"/>
    <property type="match status" value="1"/>
</dbReference>
<evidence type="ECO:0000256" key="1">
    <source>
        <dbReference type="SAM" id="Phobius"/>
    </source>
</evidence>
<evidence type="ECO:0000259" key="2">
    <source>
        <dbReference type="Pfam" id="PF18935"/>
    </source>
</evidence>
<name>A0ABW5IFR6_9BACT</name>
<dbReference type="EMBL" id="JBHULU010000001">
    <property type="protein sequence ID" value="MFD2512407.1"/>
    <property type="molecule type" value="Genomic_DNA"/>
</dbReference>
<gene>
    <name evidence="3" type="ORF">ACFSRY_00895</name>
</gene>
<sequence>MELNFKAAIILVGIFLSFVYVPALGQTVTEGPDSLRVPVSDTLNVGKGFFLSRWDKPAKAALFSAIVPGAGQIYNKAYWKVPIVWGAGVALGYFIIDNNEKYQDFRQALVQRNRDSTDVFRDDPIYGIQRSTGTQNLRYSRDFYRRNRDLTIMLSVLAYGLNIAEAYVHAHLKEFDVSEDLAIRIKPDLLPVQAKRYAMTPGITLVLYTKP</sequence>
<reference evidence="4" key="1">
    <citation type="journal article" date="2019" name="Int. J. Syst. Evol. Microbiol.">
        <title>The Global Catalogue of Microorganisms (GCM) 10K type strain sequencing project: providing services to taxonomists for standard genome sequencing and annotation.</title>
        <authorList>
            <consortium name="The Broad Institute Genomics Platform"/>
            <consortium name="The Broad Institute Genome Sequencing Center for Infectious Disease"/>
            <person name="Wu L."/>
            <person name="Ma J."/>
        </authorList>
    </citation>
    <scope>NUCLEOTIDE SEQUENCE [LARGE SCALE GENOMIC DNA]</scope>
    <source>
        <strain evidence="4">KCTC 42498</strain>
    </source>
</reference>
<comment type="caution">
    <text evidence="3">The sequence shown here is derived from an EMBL/GenBank/DDBJ whole genome shotgun (WGS) entry which is preliminary data.</text>
</comment>
<accession>A0ABW5IFR6</accession>
<dbReference type="Proteomes" id="UP001597544">
    <property type="component" value="Unassembled WGS sequence"/>
</dbReference>
<keyword evidence="1" id="KW-0472">Membrane</keyword>
<feature type="transmembrane region" description="Helical" evidence="1">
    <location>
        <begin position="150"/>
        <end position="170"/>
    </location>
</feature>
<proteinExistence type="predicted"/>
<dbReference type="InterPro" id="IPR043738">
    <property type="entry name" value="DUF5683"/>
</dbReference>
<evidence type="ECO:0000313" key="4">
    <source>
        <dbReference type="Proteomes" id="UP001597544"/>
    </source>
</evidence>
<evidence type="ECO:0000313" key="3">
    <source>
        <dbReference type="EMBL" id="MFD2512407.1"/>
    </source>
</evidence>
<keyword evidence="1" id="KW-0812">Transmembrane</keyword>
<organism evidence="3 4">
    <name type="scientific">Pontibacter locisalis</name>
    <dbReference type="NCBI Taxonomy" id="1719035"/>
    <lineage>
        <taxon>Bacteria</taxon>
        <taxon>Pseudomonadati</taxon>
        <taxon>Bacteroidota</taxon>
        <taxon>Cytophagia</taxon>
        <taxon>Cytophagales</taxon>
        <taxon>Hymenobacteraceae</taxon>
        <taxon>Pontibacter</taxon>
    </lineage>
</organism>
<keyword evidence="1" id="KW-1133">Transmembrane helix</keyword>
<feature type="transmembrane region" description="Helical" evidence="1">
    <location>
        <begin position="77"/>
        <end position="96"/>
    </location>
</feature>
<protein>
    <submittedName>
        <fullName evidence="3">DUF5683 domain-containing protein</fullName>
    </submittedName>
</protein>
<feature type="domain" description="DUF5683" evidence="2">
    <location>
        <begin position="55"/>
        <end position="206"/>
    </location>
</feature>
<keyword evidence="4" id="KW-1185">Reference proteome</keyword>